<dbReference type="GO" id="GO:0016020">
    <property type="term" value="C:membrane"/>
    <property type="evidence" value="ECO:0007669"/>
    <property type="project" value="TreeGrafter"/>
</dbReference>
<sequence length="391" mass="44143">MNNPIPILTPLRGIAALCVVFFHARLIIFPQWMEPLTEYTHFIENGYLWVDLFFILSGFVMMHVYRAAFSQSITPSRWLQFMWLRFSRIYPLFLTTLLVLVAWEAFKSSKGVGFYGGALFESWGVSGIPAFEGPFNRSEALWQNVLMLHGVLVQDLSWNISSWSLSVEWLSYMVFPFLVPVLLRRKLSYLAPVLFILSLLYINQLKGSMDVTGGLLALLRALASFTLGAWMHTLALSSKQRLLLNNDWALLTIFAICIGLLHLPKSGYHNVVVISAFALLVLISAQQTERATPVFKLLDNRVTRFLGDISYSLYLWHAVLLLSGIELANLVFPDALSLWNRQTGWLAASAGAMVFITVAIGVSTLSYYYIEKPAMNALRSRKKRGMAANPT</sequence>
<feature type="transmembrane region" description="Helical" evidence="1">
    <location>
        <begin position="242"/>
        <end position="261"/>
    </location>
</feature>
<dbReference type="InterPro" id="IPR050879">
    <property type="entry name" value="Acyltransferase_3"/>
</dbReference>
<keyword evidence="1" id="KW-1133">Transmembrane helix</keyword>
<dbReference type="PATRIC" id="fig|658445.3.peg.3064"/>
<evidence type="ECO:0000256" key="1">
    <source>
        <dbReference type="SAM" id="Phobius"/>
    </source>
</evidence>
<dbReference type="GO" id="GO:0016747">
    <property type="term" value="F:acyltransferase activity, transferring groups other than amino-acyl groups"/>
    <property type="evidence" value="ECO:0007669"/>
    <property type="project" value="InterPro"/>
</dbReference>
<reference evidence="3 4" key="1">
    <citation type="submission" date="2013-05" db="EMBL/GenBank/DDBJ databases">
        <title>Complete genome sequence of the lipase-producing bacterium Photobacterium gaetbulicola Gung47.</title>
        <authorList>
            <person name="Kim Y.-O."/>
        </authorList>
    </citation>
    <scope>NUCLEOTIDE SEQUENCE [LARGE SCALE GENOMIC DNA]</scope>
    <source>
        <strain evidence="3 4">Gung47</strain>
    </source>
</reference>
<evidence type="ECO:0000313" key="4">
    <source>
        <dbReference type="Proteomes" id="UP000032303"/>
    </source>
</evidence>
<gene>
    <name evidence="3" type="ORF">H744_2c1174</name>
</gene>
<keyword evidence="1" id="KW-0472">Membrane</keyword>
<dbReference type="EMBL" id="CP005974">
    <property type="protein sequence ID" value="AJR07853.1"/>
    <property type="molecule type" value="Genomic_DNA"/>
</dbReference>
<proteinExistence type="predicted"/>
<protein>
    <submittedName>
        <fullName evidence="3">Putative acyltransferase</fullName>
    </submittedName>
</protein>
<evidence type="ECO:0000313" key="3">
    <source>
        <dbReference type="EMBL" id="AJR07853.1"/>
    </source>
</evidence>
<dbReference type="OrthoDB" id="9767863at2"/>
<keyword evidence="4" id="KW-1185">Reference proteome</keyword>
<feature type="transmembrane region" description="Helical" evidence="1">
    <location>
        <begin position="305"/>
        <end position="325"/>
    </location>
</feature>
<dbReference type="AlphaFoldDB" id="A0A0C5WL06"/>
<dbReference type="KEGG" id="pgb:H744_2c1174"/>
<keyword evidence="3" id="KW-0808">Transferase</keyword>
<dbReference type="PANTHER" id="PTHR23028">
    <property type="entry name" value="ACETYLTRANSFERASE"/>
    <property type="match status" value="1"/>
</dbReference>
<dbReference type="PANTHER" id="PTHR23028:SF53">
    <property type="entry name" value="ACYL_TRANSF_3 DOMAIN-CONTAINING PROTEIN"/>
    <property type="match status" value="1"/>
</dbReference>
<feature type="transmembrane region" description="Helical" evidence="1">
    <location>
        <begin position="345"/>
        <end position="370"/>
    </location>
</feature>
<dbReference type="STRING" id="658445.H744_2c1174"/>
<keyword evidence="1" id="KW-0812">Transmembrane</keyword>
<feature type="transmembrane region" description="Helical" evidence="1">
    <location>
        <begin position="267"/>
        <end position="285"/>
    </location>
</feature>
<feature type="transmembrane region" description="Helical" evidence="1">
    <location>
        <begin position="48"/>
        <end position="68"/>
    </location>
</feature>
<dbReference type="GO" id="GO:0000271">
    <property type="term" value="P:polysaccharide biosynthetic process"/>
    <property type="evidence" value="ECO:0007669"/>
    <property type="project" value="TreeGrafter"/>
</dbReference>
<keyword evidence="3" id="KW-0012">Acyltransferase</keyword>
<feature type="transmembrane region" description="Helical" evidence="1">
    <location>
        <begin position="89"/>
        <end position="106"/>
    </location>
</feature>
<feature type="transmembrane region" description="Helical" evidence="1">
    <location>
        <begin position="7"/>
        <end position="28"/>
    </location>
</feature>
<feature type="transmembrane region" description="Helical" evidence="1">
    <location>
        <begin position="156"/>
        <end position="175"/>
    </location>
</feature>
<feature type="domain" description="Acyltransferase 3" evidence="2">
    <location>
        <begin position="11"/>
        <end position="360"/>
    </location>
</feature>
<dbReference type="InterPro" id="IPR002656">
    <property type="entry name" value="Acyl_transf_3_dom"/>
</dbReference>
<evidence type="ECO:0000259" key="2">
    <source>
        <dbReference type="Pfam" id="PF01757"/>
    </source>
</evidence>
<organism evidence="3 4">
    <name type="scientific">Photobacterium gaetbulicola Gung47</name>
    <dbReference type="NCBI Taxonomy" id="658445"/>
    <lineage>
        <taxon>Bacteria</taxon>
        <taxon>Pseudomonadati</taxon>
        <taxon>Pseudomonadota</taxon>
        <taxon>Gammaproteobacteria</taxon>
        <taxon>Vibrionales</taxon>
        <taxon>Vibrionaceae</taxon>
        <taxon>Photobacterium</taxon>
    </lineage>
</organism>
<dbReference type="Proteomes" id="UP000032303">
    <property type="component" value="Chromosome 2"/>
</dbReference>
<dbReference type="Pfam" id="PF01757">
    <property type="entry name" value="Acyl_transf_3"/>
    <property type="match status" value="1"/>
</dbReference>
<accession>A0A0C5WL06</accession>
<dbReference type="HOGENOM" id="CLU_005679_2_1_6"/>
<feature type="transmembrane region" description="Helical" evidence="1">
    <location>
        <begin position="187"/>
        <end position="205"/>
    </location>
</feature>
<name>A0A0C5WL06_9GAMM</name>
<feature type="transmembrane region" description="Helical" evidence="1">
    <location>
        <begin position="211"/>
        <end position="230"/>
    </location>
</feature>